<dbReference type="GO" id="GO:0000973">
    <property type="term" value="P:post-transcriptional tethering of RNA polymerase II gene DNA at nuclear periphery"/>
    <property type="evidence" value="ECO:0007669"/>
    <property type="project" value="TreeGrafter"/>
</dbReference>
<dbReference type="OrthoDB" id="10252687at2759"/>
<proteinExistence type="inferred from homology"/>
<dbReference type="Proteomes" id="UP001150538">
    <property type="component" value="Unassembled WGS sequence"/>
</dbReference>
<dbReference type="InterPro" id="IPR000717">
    <property type="entry name" value="PCI_dom"/>
</dbReference>
<evidence type="ECO:0000256" key="1">
    <source>
        <dbReference type="ARBA" id="ARBA00025771"/>
    </source>
</evidence>
<evidence type="ECO:0000259" key="3">
    <source>
        <dbReference type="PROSITE" id="PS50250"/>
    </source>
</evidence>
<dbReference type="PANTHER" id="PTHR12732:SF0">
    <property type="entry name" value="PCI DOMAIN-CONTAINING PROTEIN 2"/>
    <property type="match status" value="1"/>
</dbReference>
<comment type="caution">
    <text evidence="4">The sequence shown here is derived from an EMBL/GenBank/DDBJ whole genome shotgun (WGS) entry which is preliminary data.</text>
</comment>
<dbReference type="GO" id="GO:0006368">
    <property type="term" value="P:transcription elongation by RNA polymerase II"/>
    <property type="evidence" value="ECO:0007669"/>
    <property type="project" value="TreeGrafter"/>
</dbReference>
<dbReference type="InterPro" id="IPR036388">
    <property type="entry name" value="WH-like_DNA-bd_sf"/>
</dbReference>
<dbReference type="EMBL" id="JANBPU010000001">
    <property type="protein sequence ID" value="KAJ1922141.1"/>
    <property type="molecule type" value="Genomic_DNA"/>
</dbReference>
<keyword evidence="5" id="KW-1185">Reference proteome</keyword>
<dbReference type="GO" id="GO:0070390">
    <property type="term" value="C:transcription export complex 2"/>
    <property type="evidence" value="ECO:0007669"/>
    <property type="project" value="TreeGrafter"/>
</dbReference>
<evidence type="ECO:0000313" key="4">
    <source>
        <dbReference type="EMBL" id="KAJ1922141.1"/>
    </source>
</evidence>
<sequence>MGLHPAVNKKGRKDKSESMSMDRRTPLSRYLSKLGSARHSKSGDGLSELLCVDGGSTMRHLDEMIQDMEFDDQIRAKLGSPWDLVVTSHLNASHCLKSRDFIGAFDYQVSTINAFIRTLPQNDNWVLLGLYTLNQDLYDLAIASDEQLLKKNFEPTKLEESARIINKSFSACINDREDIISRSRKWGTYYMANLLFKVYFRIRSLNLCGNVLKAIKASQPPEIEQFPLGDQVTFNFYLGVLSFRGEEYEKASDHLEFSLKHCYSGAKANKRAVLEYLIPIKMLNGILPSEKLFNLYPDLRKIYGIFANAIKSGDVGMFDRCLEKHQRSLLRRGTYMIMEHIREMVIRTLYLIKGSNSRLSLDNLKQALRVAGLDIEMAEIECLVVNMIYKGYIKGYLSHEHLILVLSKQDPFPVLGNKP</sequence>
<accession>A0A9W8A6J5</accession>
<protein>
    <submittedName>
        <fullName evidence="4">COP9 signalosome (CSN) subunit</fullName>
    </submittedName>
</protein>
<dbReference type="PANTHER" id="PTHR12732">
    <property type="entry name" value="UNCHARACTERIZED PROTEASOME COMPONENT REGION PCI-CONTAINING"/>
    <property type="match status" value="1"/>
</dbReference>
<dbReference type="Pfam" id="PF01399">
    <property type="entry name" value="PCI"/>
    <property type="match status" value="1"/>
</dbReference>
<feature type="compositionally biased region" description="Basic and acidic residues" evidence="2">
    <location>
        <begin position="14"/>
        <end position="24"/>
    </location>
</feature>
<dbReference type="InterPro" id="IPR045114">
    <property type="entry name" value="Csn12-like"/>
</dbReference>
<dbReference type="AlphaFoldDB" id="A0A9W8A6J5"/>
<name>A0A9W8A6J5_9FUNG</name>
<comment type="similarity">
    <text evidence="1">Belongs to the CSN12 family.</text>
</comment>
<organism evidence="4 5">
    <name type="scientific">Mycoemilia scoparia</name>
    <dbReference type="NCBI Taxonomy" id="417184"/>
    <lineage>
        <taxon>Eukaryota</taxon>
        <taxon>Fungi</taxon>
        <taxon>Fungi incertae sedis</taxon>
        <taxon>Zoopagomycota</taxon>
        <taxon>Kickxellomycotina</taxon>
        <taxon>Kickxellomycetes</taxon>
        <taxon>Kickxellales</taxon>
        <taxon>Kickxellaceae</taxon>
        <taxon>Mycoemilia</taxon>
    </lineage>
</organism>
<feature type="domain" description="PCI" evidence="3">
    <location>
        <begin position="232"/>
        <end position="411"/>
    </location>
</feature>
<dbReference type="SMART" id="SM00753">
    <property type="entry name" value="PAM"/>
    <property type="match status" value="1"/>
</dbReference>
<evidence type="ECO:0000313" key="5">
    <source>
        <dbReference type="Proteomes" id="UP001150538"/>
    </source>
</evidence>
<reference evidence="4" key="1">
    <citation type="submission" date="2022-07" db="EMBL/GenBank/DDBJ databases">
        <title>Phylogenomic reconstructions and comparative analyses of Kickxellomycotina fungi.</title>
        <authorList>
            <person name="Reynolds N.K."/>
            <person name="Stajich J.E."/>
            <person name="Barry K."/>
            <person name="Grigoriev I.V."/>
            <person name="Crous P."/>
            <person name="Smith M.E."/>
        </authorList>
    </citation>
    <scope>NUCLEOTIDE SEQUENCE</scope>
    <source>
        <strain evidence="4">NBRC 100468</strain>
    </source>
</reference>
<dbReference type="Gene3D" id="1.10.10.10">
    <property type="entry name" value="Winged helix-like DNA-binding domain superfamily/Winged helix DNA-binding domain"/>
    <property type="match status" value="1"/>
</dbReference>
<dbReference type="GO" id="GO:0003723">
    <property type="term" value="F:RNA binding"/>
    <property type="evidence" value="ECO:0007669"/>
    <property type="project" value="InterPro"/>
</dbReference>
<dbReference type="GO" id="GO:0003690">
    <property type="term" value="F:double-stranded DNA binding"/>
    <property type="evidence" value="ECO:0007669"/>
    <property type="project" value="InterPro"/>
</dbReference>
<gene>
    <name evidence="4" type="primary">CSN12</name>
    <name evidence="4" type="ORF">H4219_000003</name>
</gene>
<feature type="region of interest" description="Disordered" evidence="2">
    <location>
        <begin position="1"/>
        <end position="24"/>
    </location>
</feature>
<dbReference type="PROSITE" id="PS50250">
    <property type="entry name" value="PCI"/>
    <property type="match status" value="1"/>
</dbReference>
<dbReference type="GO" id="GO:0016973">
    <property type="term" value="P:poly(A)+ mRNA export from nucleus"/>
    <property type="evidence" value="ECO:0007669"/>
    <property type="project" value="TreeGrafter"/>
</dbReference>
<evidence type="ECO:0000256" key="2">
    <source>
        <dbReference type="SAM" id="MobiDB-lite"/>
    </source>
</evidence>